<evidence type="ECO:0000259" key="3">
    <source>
        <dbReference type="PROSITE" id="PS51186"/>
    </source>
</evidence>
<organism evidence="4 5">
    <name type="scientific">Salinibacillus kushneri</name>
    <dbReference type="NCBI Taxonomy" id="237682"/>
    <lineage>
        <taxon>Bacteria</taxon>
        <taxon>Bacillati</taxon>
        <taxon>Bacillota</taxon>
        <taxon>Bacilli</taxon>
        <taxon>Bacillales</taxon>
        <taxon>Bacillaceae</taxon>
        <taxon>Salinibacillus</taxon>
    </lineage>
</organism>
<keyword evidence="2" id="KW-0012">Acyltransferase</keyword>
<evidence type="ECO:0000256" key="1">
    <source>
        <dbReference type="ARBA" id="ARBA00022679"/>
    </source>
</evidence>
<dbReference type="Pfam" id="PF00583">
    <property type="entry name" value="Acetyltransf_1"/>
    <property type="match status" value="1"/>
</dbReference>
<dbReference type="Proteomes" id="UP000199095">
    <property type="component" value="Unassembled WGS sequence"/>
</dbReference>
<dbReference type="InterPro" id="IPR000182">
    <property type="entry name" value="GNAT_dom"/>
</dbReference>
<dbReference type="InterPro" id="IPR016181">
    <property type="entry name" value="Acyl_CoA_acyltransferase"/>
</dbReference>
<sequence>MVENITYRNAGMEDLPAIVDIYNSTIPSRKVTADTEPVSVNERIDWFKEHNRFTRPLWVVEYQGQICGWASFQSFSGRPAYDATAEVSIYIDQGFRGKGIGKDILRKLINACPQLEIDTLLAFIFAHNHESLRLFTHFHFEKWGQLPNIAELDGKKRDVIILGRKI</sequence>
<reference evidence="5" key="1">
    <citation type="submission" date="2016-10" db="EMBL/GenBank/DDBJ databases">
        <authorList>
            <person name="Varghese N."/>
            <person name="Submissions S."/>
        </authorList>
    </citation>
    <scope>NUCLEOTIDE SEQUENCE [LARGE SCALE GENOMIC DNA]</scope>
    <source>
        <strain evidence="5">CGMCC 1.3566</strain>
    </source>
</reference>
<accession>A0A1I0G3S6</accession>
<dbReference type="EMBL" id="FOHJ01000006">
    <property type="protein sequence ID" value="SET65388.1"/>
    <property type="molecule type" value="Genomic_DNA"/>
</dbReference>
<dbReference type="GO" id="GO:0016747">
    <property type="term" value="F:acyltransferase activity, transferring groups other than amino-acyl groups"/>
    <property type="evidence" value="ECO:0007669"/>
    <property type="project" value="InterPro"/>
</dbReference>
<dbReference type="CDD" id="cd04301">
    <property type="entry name" value="NAT_SF"/>
    <property type="match status" value="1"/>
</dbReference>
<dbReference type="Gene3D" id="3.40.630.30">
    <property type="match status" value="1"/>
</dbReference>
<proteinExistence type="predicted"/>
<dbReference type="STRING" id="237682.SAMN05421676_106202"/>
<name>A0A1I0G3S6_9BACI</name>
<evidence type="ECO:0000313" key="4">
    <source>
        <dbReference type="EMBL" id="SET65388.1"/>
    </source>
</evidence>
<evidence type="ECO:0000313" key="5">
    <source>
        <dbReference type="Proteomes" id="UP000199095"/>
    </source>
</evidence>
<dbReference type="OrthoDB" id="9798006at2"/>
<gene>
    <name evidence="4" type="ORF">SAMN05421676_106202</name>
</gene>
<dbReference type="PANTHER" id="PTHR43072">
    <property type="entry name" value="N-ACETYLTRANSFERASE"/>
    <property type="match status" value="1"/>
</dbReference>
<keyword evidence="1 4" id="KW-0808">Transferase</keyword>
<dbReference type="SUPFAM" id="SSF55729">
    <property type="entry name" value="Acyl-CoA N-acyltransferases (Nat)"/>
    <property type="match status" value="1"/>
</dbReference>
<protein>
    <submittedName>
        <fullName evidence="4">Phosphinothricin acetyltransferase</fullName>
    </submittedName>
</protein>
<feature type="domain" description="N-acetyltransferase" evidence="3">
    <location>
        <begin position="5"/>
        <end position="158"/>
    </location>
</feature>
<dbReference type="PANTHER" id="PTHR43072:SF23">
    <property type="entry name" value="UPF0039 PROTEIN C11D3.02C"/>
    <property type="match status" value="1"/>
</dbReference>
<keyword evidence="5" id="KW-1185">Reference proteome</keyword>
<dbReference type="PROSITE" id="PS51186">
    <property type="entry name" value="GNAT"/>
    <property type="match status" value="1"/>
</dbReference>
<evidence type="ECO:0000256" key="2">
    <source>
        <dbReference type="ARBA" id="ARBA00023315"/>
    </source>
</evidence>
<dbReference type="RefSeq" id="WP_093135230.1">
    <property type="nucleotide sequence ID" value="NZ_FOHJ01000006.1"/>
</dbReference>
<dbReference type="AlphaFoldDB" id="A0A1I0G3S6"/>